<keyword evidence="3" id="KW-1185">Reference proteome</keyword>
<name>A0A512IFT6_9MICC</name>
<dbReference type="AlphaFoldDB" id="A0A512IFT6"/>
<evidence type="ECO:0000313" key="2">
    <source>
        <dbReference type="EMBL" id="GEO96573.1"/>
    </source>
</evidence>
<reference evidence="2 3" key="1">
    <citation type="submission" date="2019-07" db="EMBL/GenBank/DDBJ databases">
        <title>Whole genome shotgun sequence of Kocuria turfanensis NBRC 107627.</title>
        <authorList>
            <person name="Hosoyama A."/>
            <person name="Uohara A."/>
            <person name="Ohji S."/>
            <person name="Ichikawa N."/>
        </authorList>
    </citation>
    <scope>NUCLEOTIDE SEQUENCE [LARGE SCALE GENOMIC DNA]</scope>
    <source>
        <strain evidence="2 3">NBRC 107627</strain>
    </source>
</reference>
<gene>
    <name evidence="2" type="ORF">KTU01_26960</name>
</gene>
<accession>A0A512IFT6</accession>
<dbReference type="Proteomes" id="UP000321103">
    <property type="component" value="Unassembled WGS sequence"/>
</dbReference>
<evidence type="ECO:0000313" key="3">
    <source>
        <dbReference type="Proteomes" id="UP000321103"/>
    </source>
</evidence>
<organism evidence="2 3">
    <name type="scientific">Kocuria turfanensis</name>
    <dbReference type="NCBI Taxonomy" id="388357"/>
    <lineage>
        <taxon>Bacteria</taxon>
        <taxon>Bacillati</taxon>
        <taxon>Actinomycetota</taxon>
        <taxon>Actinomycetes</taxon>
        <taxon>Micrococcales</taxon>
        <taxon>Micrococcaceae</taxon>
        <taxon>Kocuria</taxon>
    </lineage>
</organism>
<proteinExistence type="predicted"/>
<feature type="compositionally biased region" description="Basic and acidic residues" evidence="1">
    <location>
        <begin position="34"/>
        <end position="48"/>
    </location>
</feature>
<dbReference type="EMBL" id="BJZS01000090">
    <property type="protein sequence ID" value="GEO96573.1"/>
    <property type="molecule type" value="Genomic_DNA"/>
</dbReference>
<sequence length="141" mass="14800">MQEHPIRSVDGVLLHARPRLPPVPGVPSGAGAQRPRDPPRGVDGARCERRGRRAVPAGRAGAARSRAGGRRPGWAGRFLDRISMCARPDRHSGAPCWGQRPGKAQGKVQGEVQGLRTGSGLLLVLLIGALVPPGSGHQQEG</sequence>
<feature type="region of interest" description="Disordered" evidence="1">
    <location>
        <begin position="1"/>
        <end position="74"/>
    </location>
</feature>
<protein>
    <submittedName>
        <fullName evidence="2">Uncharacterized protein</fullName>
    </submittedName>
</protein>
<evidence type="ECO:0000256" key="1">
    <source>
        <dbReference type="SAM" id="MobiDB-lite"/>
    </source>
</evidence>
<comment type="caution">
    <text evidence="2">The sequence shown here is derived from an EMBL/GenBank/DDBJ whole genome shotgun (WGS) entry which is preliminary data.</text>
</comment>
<feature type="compositionally biased region" description="Low complexity" evidence="1">
    <location>
        <begin position="54"/>
        <end position="74"/>
    </location>
</feature>